<feature type="region of interest" description="Disordered" evidence="1">
    <location>
        <begin position="149"/>
        <end position="187"/>
    </location>
</feature>
<gene>
    <name evidence="3" type="ORF">GCM10009825_27620</name>
</gene>
<proteinExistence type="predicted"/>
<organism evidence="3 4">
    <name type="scientific">Arthrobacter humicola</name>
    <dbReference type="NCBI Taxonomy" id="409291"/>
    <lineage>
        <taxon>Bacteria</taxon>
        <taxon>Bacillati</taxon>
        <taxon>Actinomycetota</taxon>
        <taxon>Actinomycetes</taxon>
        <taxon>Micrococcales</taxon>
        <taxon>Micrococcaceae</taxon>
        <taxon>Arthrobacter</taxon>
    </lineage>
</organism>
<feature type="compositionally biased region" description="Acidic residues" evidence="1">
    <location>
        <begin position="151"/>
        <end position="178"/>
    </location>
</feature>
<dbReference type="EMBL" id="BAAAQB010000037">
    <property type="protein sequence ID" value="GAA2140137.1"/>
    <property type="molecule type" value="Genomic_DNA"/>
</dbReference>
<dbReference type="Pfam" id="PF00753">
    <property type="entry name" value="Lactamase_B"/>
    <property type="match status" value="1"/>
</dbReference>
<feature type="domain" description="Metallo-beta-lactamase" evidence="2">
    <location>
        <begin position="58"/>
        <end position="261"/>
    </location>
</feature>
<accession>A0ABN2ZCJ7</accession>
<evidence type="ECO:0000313" key="3">
    <source>
        <dbReference type="EMBL" id="GAA2140137.1"/>
    </source>
</evidence>
<evidence type="ECO:0000259" key="2">
    <source>
        <dbReference type="SMART" id="SM00849"/>
    </source>
</evidence>
<keyword evidence="4" id="KW-1185">Reference proteome</keyword>
<evidence type="ECO:0000256" key="1">
    <source>
        <dbReference type="SAM" id="MobiDB-lite"/>
    </source>
</evidence>
<dbReference type="InterPro" id="IPR050855">
    <property type="entry name" value="NDM-1-like"/>
</dbReference>
<dbReference type="Gene3D" id="3.60.15.10">
    <property type="entry name" value="Ribonuclease Z/Hydroxyacylglutathione hydrolase-like"/>
    <property type="match status" value="1"/>
</dbReference>
<comment type="caution">
    <text evidence="3">The sequence shown here is derived from an EMBL/GenBank/DDBJ whole genome shotgun (WGS) entry which is preliminary data.</text>
</comment>
<protein>
    <recommendedName>
        <fullName evidence="2">Metallo-beta-lactamase domain-containing protein</fullName>
    </recommendedName>
</protein>
<sequence>MHTEIDFTAGVPRPGDLEVAWIHGSESAKHNTDPDIQVHAYDDHTFILRQNMAVNYEAPFMFLLFGNARAVLIDTGATASPDFFPLRRVVDGLMDGWLAGHPRDGYQLLVLHTHPHGDHVAGDAQFAGRPDTVLVDAARDSAWEFFGFTDYPDDDGNDSDDEGDSDGGGDGSDDESDSDGGGSVEPAQVDLGGRVLECWPSPGHHNAAVTFYDPYTGFLLTGDTVYPGRLYIQDWPAFVRTIERLIRFCGTRPVTHVLGCHIEMSREPGVDYPIYTTYQPDEPPLQMKVDDLREIRRAIDEAGGGPGRHVSPGFILCVEGE</sequence>
<evidence type="ECO:0000313" key="4">
    <source>
        <dbReference type="Proteomes" id="UP001500102"/>
    </source>
</evidence>
<dbReference type="RefSeq" id="WP_344366850.1">
    <property type="nucleotide sequence ID" value="NZ_BAAAQB010000037.1"/>
</dbReference>
<dbReference type="SUPFAM" id="SSF56281">
    <property type="entry name" value="Metallo-hydrolase/oxidoreductase"/>
    <property type="match status" value="1"/>
</dbReference>
<dbReference type="InterPro" id="IPR036866">
    <property type="entry name" value="RibonucZ/Hydroxyglut_hydro"/>
</dbReference>
<dbReference type="SMART" id="SM00849">
    <property type="entry name" value="Lactamase_B"/>
    <property type="match status" value="1"/>
</dbReference>
<name>A0ABN2ZCJ7_9MICC</name>
<reference evidence="3 4" key="1">
    <citation type="journal article" date="2019" name="Int. J. Syst. Evol. Microbiol.">
        <title>The Global Catalogue of Microorganisms (GCM) 10K type strain sequencing project: providing services to taxonomists for standard genome sequencing and annotation.</title>
        <authorList>
            <consortium name="The Broad Institute Genomics Platform"/>
            <consortium name="The Broad Institute Genome Sequencing Center for Infectious Disease"/>
            <person name="Wu L."/>
            <person name="Ma J."/>
        </authorList>
    </citation>
    <scope>NUCLEOTIDE SEQUENCE [LARGE SCALE GENOMIC DNA]</scope>
    <source>
        <strain evidence="3 4">JCM 15921</strain>
    </source>
</reference>
<dbReference type="Proteomes" id="UP001500102">
    <property type="component" value="Unassembled WGS sequence"/>
</dbReference>
<dbReference type="InterPro" id="IPR001279">
    <property type="entry name" value="Metallo-B-lactamas"/>
</dbReference>
<dbReference type="PANTHER" id="PTHR42951">
    <property type="entry name" value="METALLO-BETA-LACTAMASE DOMAIN-CONTAINING"/>
    <property type="match status" value="1"/>
</dbReference>